<proteinExistence type="predicted"/>
<feature type="region of interest" description="Disordered" evidence="1">
    <location>
        <begin position="1"/>
        <end position="64"/>
    </location>
</feature>
<evidence type="ECO:0000313" key="2">
    <source>
        <dbReference type="EMBL" id="TDD85518.1"/>
    </source>
</evidence>
<organism evidence="2 3">
    <name type="scientific">Actinomadura rubrisoli</name>
    <dbReference type="NCBI Taxonomy" id="2530368"/>
    <lineage>
        <taxon>Bacteria</taxon>
        <taxon>Bacillati</taxon>
        <taxon>Actinomycetota</taxon>
        <taxon>Actinomycetes</taxon>
        <taxon>Streptosporangiales</taxon>
        <taxon>Thermomonosporaceae</taxon>
        <taxon>Actinomadura</taxon>
    </lineage>
</organism>
<comment type="caution">
    <text evidence="2">The sequence shown here is derived from an EMBL/GenBank/DDBJ whole genome shotgun (WGS) entry which is preliminary data.</text>
</comment>
<reference evidence="2 3" key="1">
    <citation type="submission" date="2019-03" db="EMBL/GenBank/DDBJ databases">
        <title>Draft genome sequences of novel Actinobacteria.</title>
        <authorList>
            <person name="Sahin N."/>
            <person name="Ay H."/>
            <person name="Saygin H."/>
        </authorList>
    </citation>
    <scope>NUCLEOTIDE SEQUENCE [LARGE SCALE GENOMIC DNA]</scope>
    <source>
        <strain evidence="2 3">H3C3</strain>
    </source>
</reference>
<evidence type="ECO:0000256" key="1">
    <source>
        <dbReference type="SAM" id="MobiDB-lite"/>
    </source>
</evidence>
<dbReference type="EMBL" id="SMKU01000089">
    <property type="protein sequence ID" value="TDD85518.1"/>
    <property type="molecule type" value="Genomic_DNA"/>
</dbReference>
<name>A0A4R5BFZ5_9ACTN</name>
<evidence type="ECO:0000313" key="3">
    <source>
        <dbReference type="Proteomes" id="UP000294513"/>
    </source>
</evidence>
<sequence>MRSSAPPPDRQATPRLLDHGVLLHRRTTRPGAASPRPARRARPKPPTTQPPRSHAKPVAGEART</sequence>
<accession>A0A4R5BFZ5</accession>
<dbReference type="Proteomes" id="UP000294513">
    <property type="component" value="Unassembled WGS sequence"/>
</dbReference>
<dbReference type="AlphaFoldDB" id="A0A4R5BFZ5"/>
<gene>
    <name evidence="2" type="ORF">E1298_18650</name>
</gene>
<keyword evidence="3" id="KW-1185">Reference proteome</keyword>
<protein>
    <submittedName>
        <fullName evidence="2">Uncharacterized protein</fullName>
    </submittedName>
</protein>